<comment type="similarity">
    <text evidence="1">Belongs to the peptidase C48 family.</text>
</comment>
<evidence type="ECO:0000259" key="5">
    <source>
        <dbReference type="PROSITE" id="PS50600"/>
    </source>
</evidence>
<comment type="caution">
    <text evidence="6">The sequence shown here is derived from an EMBL/GenBank/DDBJ whole genome shotgun (WGS) entry which is preliminary data.</text>
</comment>
<dbReference type="InterPro" id="IPR038765">
    <property type="entry name" value="Papain-like_cys_pep_sf"/>
</dbReference>
<dbReference type="Proteomes" id="UP000826195">
    <property type="component" value="Unassembled WGS sequence"/>
</dbReference>
<dbReference type="EMBL" id="JAHXZJ010001492">
    <property type="protein sequence ID" value="KAH0552634.1"/>
    <property type="molecule type" value="Genomic_DNA"/>
</dbReference>
<gene>
    <name evidence="6" type="ORF">KQX54_013544</name>
</gene>
<evidence type="ECO:0000256" key="4">
    <source>
        <dbReference type="SAM" id="SignalP"/>
    </source>
</evidence>
<evidence type="ECO:0000313" key="6">
    <source>
        <dbReference type="EMBL" id="KAH0552634.1"/>
    </source>
</evidence>
<dbReference type="InterPro" id="IPR011011">
    <property type="entry name" value="Znf_FYVE_PHD"/>
</dbReference>
<proteinExistence type="inferred from homology"/>
<feature type="signal peptide" evidence="4">
    <location>
        <begin position="1"/>
        <end position="16"/>
    </location>
</feature>
<protein>
    <recommendedName>
        <fullName evidence="5">Ubiquitin-like protease family profile domain-containing protein</fullName>
    </recommendedName>
</protein>
<dbReference type="PROSITE" id="PS50600">
    <property type="entry name" value="ULP_PROTEASE"/>
    <property type="match status" value="1"/>
</dbReference>
<evidence type="ECO:0000256" key="1">
    <source>
        <dbReference type="ARBA" id="ARBA00005234"/>
    </source>
</evidence>
<accession>A0AAV7IHC2</accession>
<keyword evidence="4" id="KW-0732">Signal</keyword>
<dbReference type="GO" id="GO:0008234">
    <property type="term" value="F:cysteine-type peptidase activity"/>
    <property type="evidence" value="ECO:0007669"/>
    <property type="project" value="InterPro"/>
</dbReference>
<dbReference type="GO" id="GO:0006508">
    <property type="term" value="P:proteolysis"/>
    <property type="evidence" value="ECO:0007669"/>
    <property type="project" value="UniProtKB-KW"/>
</dbReference>
<evidence type="ECO:0000256" key="2">
    <source>
        <dbReference type="ARBA" id="ARBA00022670"/>
    </source>
</evidence>
<dbReference type="AlphaFoldDB" id="A0AAV7IHC2"/>
<sequence length="590" mass="69031">MIFNWLIFLLIKGCSIKFKFHGTTTARTTNIKIFSTSGSTNHQLSLAYELRGSERIKLQDRLKYEKPRSVRNSLVNEMNKELVNSDGNHQFTYSSNTVRKARSLALNEPLPSNIIPLYLCYPHIMKMISRYGKTHKVKPETTKLFLEAFATLVHCKNINIFDQLVESLFVILLYPFKCLELINALKFFSTVKYLKKTIDSENCDVDEDSITVDSEAKTDYESSPYFQRYVLLLNETGNHSSNASAENHFKQVKIADVNNLKAGRFIDIIEVSLRSSYNQLGLEVPRSYVKAAQKQHKRISKPDNLKSEEYWNRGQDIKRRKVEKYQNATIIEKAAITIRRSALNFNSNWTIKDDDYYFAPELIEFYFVTYHRDYADPNKCLYLMDEDYCTLYNNNWLSNGIIDYYSNIVVTRSRFKHCVGYTSCEMSYYILLKRCLNVGENFFEILNGLWSGKTSLILPLNINDSHWTLLYVDTDSFNCGVYVLHFIEEILKSNVYLSNVYMVSKFDPMQMRERLKEDILTRSLSVYDQCLRCGQGEIDRNPGWIMCEICEKHAHYSCLKSKYKETYAQMKKKSFRFKCDLCNLRISKTI</sequence>
<feature type="chain" id="PRO_5043742506" description="Ubiquitin-like protease family profile domain-containing protein" evidence="4">
    <location>
        <begin position="17"/>
        <end position="590"/>
    </location>
</feature>
<dbReference type="Gene3D" id="3.40.395.10">
    <property type="entry name" value="Adenoviral Proteinase, Chain A"/>
    <property type="match status" value="1"/>
</dbReference>
<dbReference type="SUPFAM" id="SSF57903">
    <property type="entry name" value="FYVE/PHD zinc finger"/>
    <property type="match status" value="1"/>
</dbReference>
<name>A0AAV7IHC2_COTGL</name>
<evidence type="ECO:0000313" key="7">
    <source>
        <dbReference type="Proteomes" id="UP000826195"/>
    </source>
</evidence>
<dbReference type="InterPro" id="IPR003653">
    <property type="entry name" value="Peptidase_C48_C"/>
</dbReference>
<reference evidence="6 7" key="1">
    <citation type="journal article" date="2021" name="J. Hered.">
        <title>A chromosome-level genome assembly of the parasitoid wasp, Cotesia glomerata (Hymenoptera: Braconidae).</title>
        <authorList>
            <person name="Pinto B.J."/>
            <person name="Weis J.J."/>
            <person name="Gamble T."/>
            <person name="Ode P.J."/>
            <person name="Paul R."/>
            <person name="Zaspel J.M."/>
        </authorList>
    </citation>
    <scope>NUCLEOTIDE SEQUENCE [LARGE SCALE GENOMIC DNA]</scope>
    <source>
        <strain evidence="6">CgM1</strain>
    </source>
</reference>
<evidence type="ECO:0000256" key="3">
    <source>
        <dbReference type="ARBA" id="ARBA00022801"/>
    </source>
</evidence>
<keyword evidence="7" id="KW-1185">Reference proteome</keyword>
<keyword evidence="3" id="KW-0378">Hydrolase</keyword>
<feature type="domain" description="Ubiquitin-like protease family profile" evidence="5">
    <location>
        <begin position="381"/>
        <end position="590"/>
    </location>
</feature>
<keyword evidence="2" id="KW-0645">Protease</keyword>
<dbReference type="SUPFAM" id="SSF54001">
    <property type="entry name" value="Cysteine proteinases"/>
    <property type="match status" value="1"/>
</dbReference>
<organism evidence="6 7">
    <name type="scientific">Cotesia glomerata</name>
    <name type="common">Lepidopteran parasitic wasp</name>
    <name type="synonym">Apanteles glomeratus</name>
    <dbReference type="NCBI Taxonomy" id="32391"/>
    <lineage>
        <taxon>Eukaryota</taxon>
        <taxon>Metazoa</taxon>
        <taxon>Ecdysozoa</taxon>
        <taxon>Arthropoda</taxon>
        <taxon>Hexapoda</taxon>
        <taxon>Insecta</taxon>
        <taxon>Pterygota</taxon>
        <taxon>Neoptera</taxon>
        <taxon>Endopterygota</taxon>
        <taxon>Hymenoptera</taxon>
        <taxon>Apocrita</taxon>
        <taxon>Ichneumonoidea</taxon>
        <taxon>Braconidae</taxon>
        <taxon>Microgastrinae</taxon>
        <taxon>Cotesia</taxon>
    </lineage>
</organism>